<dbReference type="AlphaFoldDB" id="M7ST25"/>
<organism evidence="2 3">
    <name type="scientific">Eutypa lata (strain UCR-EL1)</name>
    <name type="common">Grapevine dieback disease fungus</name>
    <name type="synonym">Eutypa armeniacae</name>
    <dbReference type="NCBI Taxonomy" id="1287681"/>
    <lineage>
        <taxon>Eukaryota</taxon>
        <taxon>Fungi</taxon>
        <taxon>Dikarya</taxon>
        <taxon>Ascomycota</taxon>
        <taxon>Pezizomycotina</taxon>
        <taxon>Sordariomycetes</taxon>
        <taxon>Xylariomycetidae</taxon>
        <taxon>Xylariales</taxon>
        <taxon>Diatrypaceae</taxon>
        <taxon>Eutypa</taxon>
    </lineage>
</organism>
<dbReference type="EMBL" id="KB706398">
    <property type="protein sequence ID" value="EMR67628.1"/>
    <property type="molecule type" value="Genomic_DNA"/>
</dbReference>
<feature type="compositionally biased region" description="Acidic residues" evidence="1">
    <location>
        <begin position="186"/>
        <end position="211"/>
    </location>
</feature>
<proteinExistence type="predicted"/>
<keyword evidence="3" id="KW-1185">Reference proteome</keyword>
<accession>M7ST25</accession>
<evidence type="ECO:0000313" key="3">
    <source>
        <dbReference type="Proteomes" id="UP000012174"/>
    </source>
</evidence>
<name>M7ST25_EUTLA</name>
<dbReference type="KEGG" id="ela:UCREL1_5367"/>
<evidence type="ECO:0000313" key="2">
    <source>
        <dbReference type="EMBL" id="EMR67628.1"/>
    </source>
</evidence>
<protein>
    <submittedName>
        <fullName evidence="2">Uncharacterized protein</fullName>
    </submittedName>
</protein>
<reference evidence="3" key="1">
    <citation type="journal article" date="2013" name="Genome Announc.">
        <title>Draft genome sequence of the grapevine dieback fungus Eutypa lata UCR-EL1.</title>
        <authorList>
            <person name="Blanco-Ulate B."/>
            <person name="Rolshausen P.E."/>
            <person name="Cantu D."/>
        </authorList>
    </citation>
    <scope>NUCLEOTIDE SEQUENCE [LARGE SCALE GENOMIC DNA]</scope>
    <source>
        <strain evidence="3">UCR-EL1</strain>
    </source>
</reference>
<evidence type="ECO:0000256" key="1">
    <source>
        <dbReference type="SAM" id="MobiDB-lite"/>
    </source>
</evidence>
<feature type="region of interest" description="Disordered" evidence="1">
    <location>
        <begin position="165"/>
        <end position="211"/>
    </location>
</feature>
<dbReference type="HOGENOM" id="CLU_1304853_0_0_1"/>
<sequence length="211" mass="24155">MSSSTPLKVPFRLATLIDDPGLILPKYSNLTEKEQEVIRRAIQAGKHQGQHPAWFQKPELERFTHCLSGLFKACAFNRNKWKRVELLAYWNHVVKSSKWPHDVVSANTIRTLVLTLLAARLDYKKRQAQPPAADDSQHEISSAIDRFYDQLSMKLGDNFLPTLEEMLSEVPQYPDEEEKGDKSENGEPEEEEEEEGEEMEGGAGEEEEEEN</sequence>
<dbReference type="Proteomes" id="UP000012174">
    <property type="component" value="Unassembled WGS sequence"/>
</dbReference>
<gene>
    <name evidence="2" type="ORF">UCREL1_5367</name>
</gene>